<dbReference type="CDD" id="cd00104">
    <property type="entry name" value="KAZAL_FS"/>
    <property type="match status" value="1"/>
</dbReference>
<feature type="domain" description="Kazal-like" evidence="3">
    <location>
        <begin position="19"/>
        <end position="71"/>
    </location>
</feature>
<reference evidence="4" key="1">
    <citation type="submission" date="2021-06" db="EMBL/GenBank/DDBJ databases">
        <authorList>
            <person name="Hodson N. C."/>
            <person name="Mongue J. A."/>
            <person name="Jaron S. K."/>
        </authorList>
    </citation>
    <scope>NUCLEOTIDE SEQUENCE</scope>
</reference>
<dbReference type="SMART" id="SM00280">
    <property type="entry name" value="KAZAL"/>
    <property type="match status" value="1"/>
</dbReference>
<feature type="chain" id="PRO_5035179520" description="Kazal-like domain-containing protein" evidence="2">
    <location>
        <begin position="19"/>
        <end position="140"/>
    </location>
</feature>
<keyword evidence="2" id="KW-0732">Signal</keyword>
<accession>A0A8J2JCL4</accession>
<evidence type="ECO:0000256" key="2">
    <source>
        <dbReference type="SAM" id="SignalP"/>
    </source>
</evidence>
<keyword evidence="5" id="KW-1185">Reference proteome</keyword>
<gene>
    <name evidence="4" type="ORF">AFUS01_LOCUS5846</name>
</gene>
<feature type="region of interest" description="Disordered" evidence="1">
    <location>
        <begin position="83"/>
        <end position="107"/>
    </location>
</feature>
<evidence type="ECO:0000259" key="3">
    <source>
        <dbReference type="PROSITE" id="PS51465"/>
    </source>
</evidence>
<dbReference type="OrthoDB" id="328123at2759"/>
<dbReference type="Pfam" id="PF00050">
    <property type="entry name" value="Kazal_1"/>
    <property type="match status" value="1"/>
</dbReference>
<sequence>MKVALVFTLVFVVSFVVAAPKKENCWDCSCTKSYDPVCGSNDETYANKCTLTCAQGCNPKIKLVHKGQCGSLKDSEDTTLAAESVTEKVSAEPADDDATKSASAEDEAAAKIVEEIMMIEVETTVRSTAGDEEEQTTTKN</sequence>
<dbReference type="PROSITE" id="PS51465">
    <property type="entry name" value="KAZAL_2"/>
    <property type="match status" value="1"/>
</dbReference>
<name>A0A8J2JCL4_9HEXA</name>
<protein>
    <recommendedName>
        <fullName evidence="3">Kazal-like domain-containing protein</fullName>
    </recommendedName>
</protein>
<organism evidence="4 5">
    <name type="scientific">Allacma fusca</name>
    <dbReference type="NCBI Taxonomy" id="39272"/>
    <lineage>
        <taxon>Eukaryota</taxon>
        <taxon>Metazoa</taxon>
        <taxon>Ecdysozoa</taxon>
        <taxon>Arthropoda</taxon>
        <taxon>Hexapoda</taxon>
        <taxon>Collembola</taxon>
        <taxon>Symphypleona</taxon>
        <taxon>Sminthuridae</taxon>
        <taxon>Allacma</taxon>
    </lineage>
</organism>
<evidence type="ECO:0000313" key="4">
    <source>
        <dbReference type="EMBL" id="CAG7716332.1"/>
    </source>
</evidence>
<dbReference type="EMBL" id="CAJVCH010037750">
    <property type="protein sequence ID" value="CAG7716332.1"/>
    <property type="molecule type" value="Genomic_DNA"/>
</dbReference>
<comment type="caution">
    <text evidence="4">The sequence shown here is derived from an EMBL/GenBank/DDBJ whole genome shotgun (WGS) entry which is preliminary data.</text>
</comment>
<dbReference type="InterPro" id="IPR002350">
    <property type="entry name" value="Kazal_dom"/>
</dbReference>
<evidence type="ECO:0000256" key="1">
    <source>
        <dbReference type="SAM" id="MobiDB-lite"/>
    </source>
</evidence>
<dbReference type="PROSITE" id="PS00282">
    <property type="entry name" value="KAZAL_1"/>
    <property type="match status" value="1"/>
</dbReference>
<feature type="signal peptide" evidence="2">
    <location>
        <begin position="1"/>
        <end position="18"/>
    </location>
</feature>
<dbReference type="Proteomes" id="UP000708208">
    <property type="component" value="Unassembled WGS sequence"/>
</dbReference>
<evidence type="ECO:0000313" key="5">
    <source>
        <dbReference type="Proteomes" id="UP000708208"/>
    </source>
</evidence>
<dbReference type="AlphaFoldDB" id="A0A8J2JCL4"/>
<proteinExistence type="predicted"/>